<reference evidence="11" key="1">
    <citation type="journal article" date="2023" name="Commun. Biol.">
        <title>Genome analysis of Parmales, the sister group of diatoms, reveals the evolutionary specialization of diatoms from phago-mixotrophs to photoautotrophs.</title>
        <authorList>
            <person name="Ban H."/>
            <person name="Sato S."/>
            <person name="Yoshikawa S."/>
            <person name="Yamada K."/>
            <person name="Nakamura Y."/>
            <person name="Ichinomiya M."/>
            <person name="Sato N."/>
            <person name="Blanc-Mathieu R."/>
            <person name="Endo H."/>
            <person name="Kuwata A."/>
            <person name="Ogata H."/>
        </authorList>
    </citation>
    <scope>NUCLEOTIDE SEQUENCE [LARGE SCALE GENOMIC DNA]</scope>
</reference>
<keyword evidence="5" id="KW-0406">Ion transport</keyword>
<dbReference type="SUPFAM" id="SSF81324">
    <property type="entry name" value="Voltage-gated potassium channels"/>
    <property type="match status" value="1"/>
</dbReference>
<dbReference type="OrthoDB" id="415460at2759"/>
<feature type="transmembrane region" description="Helical" evidence="8">
    <location>
        <begin position="53"/>
        <end position="73"/>
    </location>
</feature>
<dbReference type="InterPro" id="IPR028325">
    <property type="entry name" value="VG_K_chnl"/>
</dbReference>
<comment type="subcellular location">
    <subcellularLocation>
        <location evidence="1">Membrane</location>
        <topology evidence="1">Multi-pass membrane protein</topology>
    </subcellularLocation>
</comment>
<keyword evidence="2" id="KW-0813">Transport</keyword>
<evidence type="ECO:0000256" key="7">
    <source>
        <dbReference type="ARBA" id="ARBA00023303"/>
    </source>
</evidence>
<dbReference type="Pfam" id="PF07885">
    <property type="entry name" value="Ion_trans_2"/>
    <property type="match status" value="1"/>
</dbReference>
<evidence type="ECO:0000256" key="3">
    <source>
        <dbReference type="ARBA" id="ARBA00022692"/>
    </source>
</evidence>
<evidence type="ECO:0000259" key="9">
    <source>
        <dbReference type="Pfam" id="PF07885"/>
    </source>
</evidence>
<name>A0A9W7L6H8_9STRA</name>
<evidence type="ECO:0000256" key="1">
    <source>
        <dbReference type="ARBA" id="ARBA00004141"/>
    </source>
</evidence>
<dbReference type="Gene3D" id="1.10.287.70">
    <property type="match status" value="1"/>
</dbReference>
<keyword evidence="3 8" id="KW-0812">Transmembrane</keyword>
<evidence type="ECO:0000313" key="10">
    <source>
        <dbReference type="EMBL" id="GMI33227.1"/>
    </source>
</evidence>
<sequence length="152" mass="17340">MFTIERYQEDMICNSLVDEECFNDIFLVAWFCASTITTVGYGDMVPSTAAGRAVSIAMCMFGVILLCIMSTSVNHFLSLTPKGVLANDVFDYQSSLHKFEVAQAQHDERRRLARKVALNQDEIDGRVERRLERLEKMLASLDDYIRQTEDLN</sequence>
<evidence type="ECO:0000256" key="6">
    <source>
        <dbReference type="ARBA" id="ARBA00023136"/>
    </source>
</evidence>
<protein>
    <recommendedName>
        <fullName evidence="9">Potassium channel domain-containing protein</fullName>
    </recommendedName>
</protein>
<proteinExistence type="predicted"/>
<keyword evidence="11" id="KW-1185">Reference proteome</keyword>
<keyword evidence="4 8" id="KW-1133">Transmembrane helix</keyword>
<evidence type="ECO:0000256" key="5">
    <source>
        <dbReference type="ARBA" id="ARBA00023065"/>
    </source>
</evidence>
<dbReference type="GO" id="GO:0008076">
    <property type="term" value="C:voltage-gated potassium channel complex"/>
    <property type="evidence" value="ECO:0007669"/>
    <property type="project" value="InterPro"/>
</dbReference>
<dbReference type="PANTHER" id="PTHR11537:SF254">
    <property type="entry name" value="POTASSIUM VOLTAGE-GATED CHANNEL PROTEIN SHAB"/>
    <property type="match status" value="1"/>
</dbReference>
<evidence type="ECO:0000256" key="4">
    <source>
        <dbReference type="ARBA" id="ARBA00022989"/>
    </source>
</evidence>
<dbReference type="PANTHER" id="PTHR11537">
    <property type="entry name" value="VOLTAGE-GATED POTASSIUM CHANNEL"/>
    <property type="match status" value="1"/>
</dbReference>
<evidence type="ECO:0000256" key="2">
    <source>
        <dbReference type="ARBA" id="ARBA00022448"/>
    </source>
</evidence>
<comment type="caution">
    <text evidence="10">The sequence shown here is derived from an EMBL/GenBank/DDBJ whole genome shotgun (WGS) entry which is preliminary data.</text>
</comment>
<dbReference type="InterPro" id="IPR013099">
    <property type="entry name" value="K_chnl_dom"/>
</dbReference>
<evidence type="ECO:0000256" key="8">
    <source>
        <dbReference type="SAM" id="Phobius"/>
    </source>
</evidence>
<dbReference type="Proteomes" id="UP001165065">
    <property type="component" value="Unassembled WGS sequence"/>
</dbReference>
<feature type="transmembrane region" description="Helical" evidence="8">
    <location>
        <begin position="21"/>
        <end position="41"/>
    </location>
</feature>
<keyword evidence="7" id="KW-0407">Ion channel</keyword>
<dbReference type="EMBL" id="BRYA01000027">
    <property type="protein sequence ID" value="GMI33227.1"/>
    <property type="molecule type" value="Genomic_DNA"/>
</dbReference>
<keyword evidence="6 8" id="KW-0472">Membrane</keyword>
<dbReference type="AlphaFoldDB" id="A0A9W7L6H8"/>
<organism evidence="10 11">
    <name type="scientific">Triparma columacea</name>
    <dbReference type="NCBI Taxonomy" id="722753"/>
    <lineage>
        <taxon>Eukaryota</taxon>
        <taxon>Sar</taxon>
        <taxon>Stramenopiles</taxon>
        <taxon>Ochrophyta</taxon>
        <taxon>Bolidophyceae</taxon>
        <taxon>Parmales</taxon>
        <taxon>Triparmaceae</taxon>
        <taxon>Triparma</taxon>
    </lineage>
</organism>
<gene>
    <name evidence="10" type="ORF">TrCOL_g2601</name>
</gene>
<evidence type="ECO:0000313" key="11">
    <source>
        <dbReference type="Proteomes" id="UP001165065"/>
    </source>
</evidence>
<accession>A0A9W7L6H8</accession>
<dbReference type="GO" id="GO:0005249">
    <property type="term" value="F:voltage-gated potassium channel activity"/>
    <property type="evidence" value="ECO:0007669"/>
    <property type="project" value="InterPro"/>
</dbReference>
<dbReference type="GO" id="GO:0001508">
    <property type="term" value="P:action potential"/>
    <property type="evidence" value="ECO:0007669"/>
    <property type="project" value="TreeGrafter"/>
</dbReference>
<feature type="domain" description="Potassium channel" evidence="9">
    <location>
        <begin position="23"/>
        <end position="77"/>
    </location>
</feature>